<feature type="transmembrane region" description="Helical" evidence="6">
    <location>
        <begin position="389"/>
        <end position="409"/>
    </location>
</feature>
<keyword evidence="5 6" id="KW-0472">Membrane</keyword>
<evidence type="ECO:0000256" key="4">
    <source>
        <dbReference type="ARBA" id="ARBA00022989"/>
    </source>
</evidence>
<proteinExistence type="predicted"/>
<dbReference type="EMBL" id="WXEY01000002">
    <property type="protein sequence ID" value="MZP28610.1"/>
    <property type="molecule type" value="Genomic_DNA"/>
</dbReference>
<keyword evidence="3 6" id="KW-0812">Transmembrane</keyword>
<name>A0A845L291_9FIRM</name>
<dbReference type="InterPro" id="IPR002797">
    <property type="entry name" value="Polysacc_synth"/>
</dbReference>
<feature type="transmembrane region" description="Helical" evidence="6">
    <location>
        <begin position="154"/>
        <end position="175"/>
    </location>
</feature>
<dbReference type="Proteomes" id="UP000463470">
    <property type="component" value="Unassembled WGS sequence"/>
</dbReference>
<dbReference type="InterPro" id="IPR050833">
    <property type="entry name" value="Poly_Biosynth_Transport"/>
</dbReference>
<organism evidence="7 8">
    <name type="scientific">Heliomicrobium undosum</name>
    <dbReference type="NCBI Taxonomy" id="121734"/>
    <lineage>
        <taxon>Bacteria</taxon>
        <taxon>Bacillati</taxon>
        <taxon>Bacillota</taxon>
        <taxon>Clostridia</taxon>
        <taxon>Eubacteriales</taxon>
        <taxon>Heliobacteriaceae</taxon>
        <taxon>Heliomicrobium</taxon>
    </lineage>
</organism>
<feature type="transmembrane region" description="Helical" evidence="6">
    <location>
        <begin position="44"/>
        <end position="65"/>
    </location>
</feature>
<keyword evidence="2" id="KW-1003">Cell membrane</keyword>
<feature type="transmembrane region" description="Helical" evidence="6">
    <location>
        <begin position="86"/>
        <end position="110"/>
    </location>
</feature>
<evidence type="ECO:0000256" key="5">
    <source>
        <dbReference type="ARBA" id="ARBA00023136"/>
    </source>
</evidence>
<dbReference type="PIRSF" id="PIRSF038958">
    <property type="entry name" value="PG_synth_SpoVB"/>
    <property type="match status" value="1"/>
</dbReference>
<protein>
    <submittedName>
        <fullName evidence="7">Oligosaccharide flippase family protein</fullName>
    </submittedName>
</protein>
<dbReference type="RefSeq" id="WP_161254425.1">
    <property type="nucleotide sequence ID" value="NZ_WXEY01000002.1"/>
</dbReference>
<dbReference type="PANTHER" id="PTHR30250">
    <property type="entry name" value="PST FAMILY PREDICTED COLANIC ACID TRANSPORTER"/>
    <property type="match status" value="1"/>
</dbReference>
<evidence type="ECO:0000256" key="2">
    <source>
        <dbReference type="ARBA" id="ARBA00022475"/>
    </source>
</evidence>
<feature type="transmembrane region" description="Helical" evidence="6">
    <location>
        <begin position="122"/>
        <end position="142"/>
    </location>
</feature>
<evidence type="ECO:0000256" key="3">
    <source>
        <dbReference type="ARBA" id="ARBA00022692"/>
    </source>
</evidence>
<dbReference type="CDD" id="cd13124">
    <property type="entry name" value="MATE_SpoVB_like"/>
    <property type="match status" value="1"/>
</dbReference>
<comment type="caution">
    <text evidence="7">The sequence shown here is derived from an EMBL/GenBank/DDBJ whole genome shotgun (WGS) entry which is preliminary data.</text>
</comment>
<evidence type="ECO:0000256" key="6">
    <source>
        <dbReference type="SAM" id="Phobius"/>
    </source>
</evidence>
<comment type="subcellular location">
    <subcellularLocation>
        <location evidence="1">Cell membrane</location>
        <topology evidence="1">Multi-pass membrane protein</topology>
    </subcellularLocation>
</comment>
<feature type="transmembrane region" description="Helical" evidence="6">
    <location>
        <begin position="485"/>
        <end position="506"/>
    </location>
</feature>
<feature type="transmembrane region" description="Helical" evidence="6">
    <location>
        <begin position="326"/>
        <end position="344"/>
    </location>
</feature>
<feature type="transmembrane region" description="Helical" evidence="6">
    <location>
        <begin position="280"/>
        <end position="305"/>
    </location>
</feature>
<feature type="transmembrane region" description="Helical" evidence="6">
    <location>
        <begin position="364"/>
        <end position="382"/>
    </location>
</feature>
<dbReference type="OrthoDB" id="9775950at2"/>
<feature type="transmembrane region" description="Helical" evidence="6">
    <location>
        <begin position="415"/>
        <end position="438"/>
    </location>
</feature>
<keyword evidence="8" id="KW-1185">Reference proteome</keyword>
<sequence length="527" mass="55724">MATALTYGTLVLMAATLLNRLLSFYNQIVLMKYIGAETVGLFQMIYPVYILLLVAATFGIPVALTKRVAEEAAYNRWGNVLRLMKVSVLLLAAGGTTVTAAAFLFSRSLFPALVADDRAVAAFWPLLPSIVLISFASAIRSFCQGMQEMAPSSIASFVEQVVRIVSGISLALALLPRGAGWAAAGMALGITLGELFGLVTLLILAGPLFFSRLKLFWAGRRAQATINAGQALRSLWPVACPVAASRIVACLIMGLDAYLIPRVLQQAGLSSSEATTAFGGLVGGLVPLIAIPAVFTAPLSVSLVPGIAESWALEQERTVRYRAVKALRLTAVIGWPAAVLLGIIGDRFASLFFGLDHMGDTLQILAWGAPFLYLQSTTGGILQGLGMVVFPLLVTVATSLLRVGLFLSLATLPSVGLNGIAFGFTISNILAALLHLFWFHRRLGLTGRELSSSLLPLPAALVVAAGLWVCLQATAFAGLPEVMVLSAMVAISGVLYFVTLAAYGGLTAADLRSFPGGVWLLGWIRKK</sequence>
<feature type="transmembrane region" description="Helical" evidence="6">
    <location>
        <begin position="181"/>
        <end position="210"/>
    </location>
</feature>
<gene>
    <name evidence="7" type="ORF">GTO91_02610</name>
</gene>
<evidence type="ECO:0000313" key="7">
    <source>
        <dbReference type="EMBL" id="MZP28610.1"/>
    </source>
</evidence>
<feature type="transmembrane region" description="Helical" evidence="6">
    <location>
        <begin position="459"/>
        <end position="479"/>
    </location>
</feature>
<evidence type="ECO:0000313" key="8">
    <source>
        <dbReference type="Proteomes" id="UP000463470"/>
    </source>
</evidence>
<dbReference type="PANTHER" id="PTHR30250:SF21">
    <property type="entry name" value="LIPID II FLIPPASE MURJ"/>
    <property type="match status" value="1"/>
</dbReference>
<evidence type="ECO:0000256" key="1">
    <source>
        <dbReference type="ARBA" id="ARBA00004651"/>
    </source>
</evidence>
<dbReference type="InterPro" id="IPR024923">
    <property type="entry name" value="PG_synth_SpoVB"/>
</dbReference>
<accession>A0A845L291</accession>
<feature type="transmembrane region" description="Helical" evidence="6">
    <location>
        <begin position="231"/>
        <end position="260"/>
    </location>
</feature>
<dbReference type="GO" id="GO:0005886">
    <property type="term" value="C:plasma membrane"/>
    <property type="evidence" value="ECO:0007669"/>
    <property type="project" value="UniProtKB-SubCell"/>
</dbReference>
<dbReference type="Pfam" id="PF01943">
    <property type="entry name" value="Polysacc_synt"/>
    <property type="match status" value="1"/>
</dbReference>
<dbReference type="AlphaFoldDB" id="A0A845L291"/>
<keyword evidence="4 6" id="KW-1133">Transmembrane helix</keyword>
<reference evidence="7 8" key="1">
    <citation type="submission" date="2020-01" db="EMBL/GenBank/DDBJ databases">
        <title>Whole-genome sequence of Heliobacterium undosum DSM 13378.</title>
        <authorList>
            <person name="Kyndt J.A."/>
            <person name="Meyer T.E."/>
        </authorList>
    </citation>
    <scope>NUCLEOTIDE SEQUENCE [LARGE SCALE GENOMIC DNA]</scope>
    <source>
        <strain evidence="7 8">DSM 13378</strain>
    </source>
</reference>